<sequence>MRTLAFNLFFYAYTFWVALRLWLRASLGQPKERLWPLIRNWGETVLRALDVILKARVEIRGRENLPAEGPVFVVSKHQSELDIVMLAALFPNAGAVAMQELERYPFFGKILHTLDLVLVAVDQGPQGRTEQTVEGARRIIAQGRPMVIYPEGELMALGAKERYRRGAAHIYRALGCPAVPVAVSLGVIWPKRDWRKRTGVTGVIEFLEPIGPGLDPETFMAEVERRIEAQTMALIRETAPPDALAHAEDRHARGANNHG</sequence>
<keyword evidence="2" id="KW-0808">Transferase</keyword>
<evidence type="ECO:0000259" key="4">
    <source>
        <dbReference type="SMART" id="SM00563"/>
    </source>
</evidence>
<reference evidence="5" key="1">
    <citation type="submission" date="2020-12" db="EMBL/GenBank/DDBJ databases">
        <title>Bacterial taxonomy.</title>
        <authorList>
            <person name="Pan X."/>
        </authorList>
    </citation>
    <scope>NUCLEOTIDE SEQUENCE</scope>
    <source>
        <strain evidence="5">M0105</strain>
    </source>
</reference>
<dbReference type="SUPFAM" id="SSF69593">
    <property type="entry name" value="Glycerol-3-phosphate (1)-acyltransferase"/>
    <property type="match status" value="1"/>
</dbReference>
<dbReference type="PANTHER" id="PTHR10434">
    <property type="entry name" value="1-ACYL-SN-GLYCEROL-3-PHOSPHATE ACYLTRANSFERASE"/>
    <property type="match status" value="1"/>
</dbReference>
<evidence type="ECO:0000256" key="3">
    <source>
        <dbReference type="ARBA" id="ARBA00023315"/>
    </source>
</evidence>
<organism evidence="5 6">
    <name type="scientific">Thermohalobaculum xanthum</name>
    <dbReference type="NCBI Taxonomy" id="2753746"/>
    <lineage>
        <taxon>Bacteria</taxon>
        <taxon>Pseudomonadati</taxon>
        <taxon>Pseudomonadota</taxon>
        <taxon>Alphaproteobacteria</taxon>
        <taxon>Rhodobacterales</taxon>
        <taxon>Paracoccaceae</taxon>
        <taxon>Thermohalobaculum</taxon>
    </lineage>
</organism>
<feature type="domain" description="Phospholipid/glycerol acyltransferase" evidence="4">
    <location>
        <begin position="71"/>
        <end position="186"/>
    </location>
</feature>
<proteinExistence type="predicted"/>
<dbReference type="RefSeq" id="WP_200610151.1">
    <property type="nucleotide sequence ID" value="NZ_JAEHHL010000007.1"/>
</dbReference>
<dbReference type="PANTHER" id="PTHR10434:SF40">
    <property type="entry name" value="1-ACYL-SN-GLYCEROL-3-PHOSPHATE ACYLTRANSFERASE"/>
    <property type="match status" value="1"/>
</dbReference>
<dbReference type="SMART" id="SM00563">
    <property type="entry name" value="PlsC"/>
    <property type="match status" value="1"/>
</dbReference>
<dbReference type="CDD" id="cd07989">
    <property type="entry name" value="LPLAT_AGPAT-like"/>
    <property type="match status" value="1"/>
</dbReference>
<evidence type="ECO:0000313" key="6">
    <source>
        <dbReference type="Proteomes" id="UP000655420"/>
    </source>
</evidence>
<name>A0A8J7M9K0_9RHOB</name>
<accession>A0A8J7M9K0</accession>
<comment type="caution">
    <text evidence="5">The sequence shown here is derived from an EMBL/GenBank/DDBJ whole genome shotgun (WGS) entry which is preliminary data.</text>
</comment>
<evidence type="ECO:0000256" key="1">
    <source>
        <dbReference type="ARBA" id="ARBA00005189"/>
    </source>
</evidence>
<protein>
    <submittedName>
        <fullName evidence="5">1-acyl-sn-glycerol-3-phosphate acyltransferase</fullName>
    </submittedName>
</protein>
<comment type="pathway">
    <text evidence="1">Lipid metabolism.</text>
</comment>
<evidence type="ECO:0000313" key="5">
    <source>
        <dbReference type="EMBL" id="MBK0399939.1"/>
    </source>
</evidence>
<dbReference type="InterPro" id="IPR002123">
    <property type="entry name" value="Plipid/glycerol_acylTrfase"/>
</dbReference>
<dbReference type="EMBL" id="JAEHHL010000007">
    <property type="protein sequence ID" value="MBK0399939.1"/>
    <property type="molecule type" value="Genomic_DNA"/>
</dbReference>
<dbReference type="AlphaFoldDB" id="A0A8J7M9K0"/>
<dbReference type="GO" id="GO:0003841">
    <property type="term" value="F:1-acylglycerol-3-phosphate O-acyltransferase activity"/>
    <property type="evidence" value="ECO:0007669"/>
    <property type="project" value="TreeGrafter"/>
</dbReference>
<dbReference type="Pfam" id="PF01553">
    <property type="entry name" value="Acyltransferase"/>
    <property type="match status" value="1"/>
</dbReference>
<keyword evidence="6" id="KW-1185">Reference proteome</keyword>
<dbReference type="Proteomes" id="UP000655420">
    <property type="component" value="Unassembled WGS sequence"/>
</dbReference>
<gene>
    <name evidence="5" type="ORF">H0I76_12125</name>
</gene>
<evidence type="ECO:0000256" key="2">
    <source>
        <dbReference type="ARBA" id="ARBA00022679"/>
    </source>
</evidence>
<dbReference type="GO" id="GO:0006654">
    <property type="term" value="P:phosphatidic acid biosynthetic process"/>
    <property type="evidence" value="ECO:0007669"/>
    <property type="project" value="TreeGrafter"/>
</dbReference>
<keyword evidence="3 5" id="KW-0012">Acyltransferase</keyword>